<evidence type="ECO:0000313" key="3">
    <source>
        <dbReference type="Proteomes" id="UP000023430"/>
    </source>
</evidence>
<dbReference type="OrthoDB" id="7961152at2"/>
<evidence type="ECO:0000259" key="1">
    <source>
        <dbReference type="Pfam" id="PF20056"/>
    </source>
</evidence>
<dbReference type="STRING" id="1449351.RISW2_11535"/>
<organism evidence="2 3">
    <name type="scientific">Roseivivax isoporae LMG 25204</name>
    <dbReference type="NCBI Taxonomy" id="1449351"/>
    <lineage>
        <taxon>Bacteria</taxon>
        <taxon>Pseudomonadati</taxon>
        <taxon>Pseudomonadota</taxon>
        <taxon>Alphaproteobacteria</taxon>
        <taxon>Rhodobacterales</taxon>
        <taxon>Roseobacteraceae</taxon>
        <taxon>Roseivivax</taxon>
    </lineage>
</organism>
<dbReference type="RefSeq" id="WP_043773280.1">
    <property type="nucleotide sequence ID" value="NZ_JAME01000028.1"/>
</dbReference>
<accession>X7F6J8</accession>
<comment type="caution">
    <text evidence="2">The sequence shown here is derived from an EMBL/GenBank/DDBJ whole genome shotgun (WGS) entry which is preliminary data.</text>
</comment>
<gene>
    <name evidence="2" type="ORF">RISW2_11535</name>
</gene>
<dbReference type="Proteomes" id="UP000023430">
    <property type="component" value="Unassembled WGS sequence"/>
</dbReference>
<name>X7F6J8_9RHOB</name>
<dbReference type="EMBL" id="JAME01000028">
    <property type="protein sequence ID" value="ETX27694.1"/>
    <property type="molecule type" value="Genomic_DNA"/>
</dbReference>
<proteinExistence type="predicted"/>
<dbReference type="InterPro" id="IPR045601">
    <property type="entry name" value="DUF6455"/>
</dbReference>
<reference evidence="2 3" key="1">
    <citation type="submission" date="2014-01" db="EMBL/GenBank/DDBJ databases">
        <title>Roseivivax isoporae LMG 25204 Genome Sequencing.</title>
        <authorList>
            <person name="Lai Q."/>
            <person name="Li G."/>
            <person name="Shao Z."/>
        </authorList>
    </citation>
    <scope>NUCLEOTIDE SEQUENCE [LARGE SCALE GENOMIC DNA]</scope>
    <source>
        <strain evidence="2 3">LMG 25204</strain>
    </source>
</reference>
<dbReference type="PATRIC" id="fig|1449351.3.peg.3369"/>
<feature type="domain" description="DUF6455" evidence="1">
    <location>
        <begin position="1"/>
        <end position="83"/>
    </location>
</feature>
<keyword evidence="3" id="KW-1185">Reference proteome</keyword>
<protein>
    <recommendedName>
        <fullName evidence="1">DUF6455 domain-containing protein</fullName>
    </recommendedName>
</protein>
<dbReference type="AlphaFoldDB" id="X7F6J8"/>
<dbReference type="eggNOG" id="ENOG50333IV">
    <property type="taxonomic scope" value="Bacteria"/>
</dbReference>
<evidence type="ECO:0000313" key="2">
    <source>
        <dbReference type="EMBL" id="ETX27694.1"/>
    </source>
</evidence>
<dbReference type="Pfam" id="PF20056">
    <property type="entry name" value="DUF6455"/>
    <property type="match status" value="1"/>
</dbReference>
<sequence>MQGRATLKRHAALVDRMATALGVDLEEATLRGEMAFDDLADAVLRCTGCAAPCACDRWLDALQVPADAPPDFCRNAPLLTGLVAAAHRR</sequence>